<dbReference type="Pfam" id="PF08241">
    <property type="entry name" value="Methyltransf_11"/>
    <property type="match status" value="1"/>
</dbReference>
<dbReference type="CDD" id="cd02440">
    <property type="entry name" value="AdoMet_MTases"/>
    <property type="match status" value="1"/>
</dbReference>
<dbReference type="SUPFAM" id="SSF53335">
    <property type="entry name" value="S-adenosyl-L-methionine-dependent methyltransferases"/>
    <property type="match status" value="1"/>
</dbReference>
<comment type="caution">
    <text evidence="2">The sequence shown here is derived from an EMBL/GenBank/DDBJ whole genome shotgun (WGS) entry which is preliminary data.</text>
</comment>
<evidence type="ECO:0000313" key="2">
    <source>
        <dbReference type="EMBL" id="MFC7279844.1"/>
    </source>
</evidence>
<organism evidence="2 3">
    <name type="scientific">Paractinoplanes rhizophilus</name>
    <dbReference type="NCBI Taxonomy" id="1416877"/>
    <lineage>
        <taxon>Bacteria</taxon>
        <taxon>Bacillati</taxon>
        <taxon>Actinomycetota</taxon>
        <taxon>Actinomycetes</taxon>
        <taxon>Micromonosporales</taxon>
        <taxon>Micromonosporaceae</taxon>
        <taxon>Paractinoplanes</taxon>
    </lineage>
</organism>
<proteinExistence type="predicted"/>
<dbReference type="RefSeq" id="WP_378977561.1">
    <property type="nucleotide sequence ID" value="NZ_JBHTBJ010000062.1"/>
</dbReference>
<keyword evidence="2" id="KW-0489">Methyltransferase</keyword>
<dbReference type="GO" id="GO:0008168">
    <property type="term" value="F:methyltransferase activity"/>
    <property type="evidence" value="ECO:0007669"/>
    <property type="project" value="UniProtKB-KW"/>
</dbReference>
<feature type="domain" description="Methyltransferase type 11" evidence="1">
    <location>
        <begin position="33"/>
        <end position="130"/>
    </location>
</feature>
<keyword evidence="3" id="KW-1185">Reference proteome</keyword>
<dbReference type="InterPro" id="IPR029063">
    <property type="entry name" value="SAM-dependent_MTases_sf"/>
</dbReference>
<evidence type="ECO:0000313" key="3">
    <source>
        <dbReference type="Proteomes" id="UP001596548"/>
    </source>
</evidence>
<dbReference type="GO" id="GO:0032259">
    <property type="term" value="P:methylation"/>
    <property type="evidence" value="ECO:0007669"/>
    <property type="project" value="UniProtKB-KW"/>
</dbReference>
<accession>A0ABW2I4M6</accession>
<gene>
    <name evidence="2" type="ORF">ACFQS1_38300</name>
</gene>
<protein>
    <submittedName>
        <fullName evidence="2">Class I SAM-dependent methyltransferase</fullName>
        <ecNumber evidence="2">2.1.-.-</ecNumber>
    </submittedName>
</protein>
<name>A0ABW2I4M6_9ACTN</name>
<reference evidence="3" key="1">
    <citation type="journal article" date="2019" name="Int. J. Syst. Evol. Microbiol.">
        <title>The Global Catalogue of Microorganisms (GCM) 10K type strain sequencing project: providing services to taxonomists for standard genome sequencing and annotation.</title>
        <authorList>
            <consortium name="The Broad Institute Genomics Platform"/>
            <consortium name="The Broad Institute Genome Sequencing Center for Infectious Disease"/>
            <person name="Wu L."/>
            <person name="Ma J."/>
        </authorList>
    </citation>
    <scope>NUCLEOTIDE SEQUENCE [LARGE SCALE GENOMIC DNA]</scope>
    <source>
        <strain evidence="3">XZYJT-10</strain>
    </source>
</reference>
<keyword evidence="2" id="KW-0808">Transferase</keyword>
<dbReference type="EMBL" id="JBHTBJ010000062">
    <property type="protein sequence ID" value="MFC7279844.1"/>
    <property type="molecule type" value="Genomic_DNA"/>
</dbReference>
<dbReference type="InterPro" id="IPR013216">
    <property type="entry name" value="Methyltransf_11"/>
</dbReference>
<dbReference type="PANTHER" id="PTHR43861">
    <property type="entry name" value="TRANS-ACONITATE 2-METHYLTRANSFERASE-RELATED"/>
    <property type="match status" value="1"/>
</dbReference>
<dbReference type="Proteomes" id="UP001596548">
    <property type="component" value="Unassembled WGS sequence"/>
</dbReference>
<dbReference type="EC" id="2.1.-.-" evidence="2"/>
<evidence type="ECO:0000259" key="1">
    <source>
        <dbReference type="Pfam" id="PF08241"/>
    </source>
</evidence>
<sequence length="218" mass="24552">MSEDFFRTGEEEVELTFERITSFGYEIRRASALDFGCGVGRLTQAMATRFQIVDGVDIAPSMVRQARALNRHGLRCRYFLNNAHDLKAFTSNSYDFVLSLLVLQHMEPRYSSTFIGELVRVLAPGGMLVMNMPSQVSLSPLGLMTAAVPRTVVNAVVATRRGRHGVREVHRLRREAVREIVRRAGGTTCAEEADVAALGKRWKTYRYYVGKRRPSHEA</sequence>
<dbReference type="Gene3D" id="3.40.50.150">
    <property type="entry name" value="Vaccinia Virus protein VP39"/>
    <property type="match status" value="1"/>
</dbReference>